<dbReference type="VEuPathDB" id="VectorBase:AALB20_035650"/>
<evidence type="ECO:0000313" key="7">
    <source>
        <dbReference type="EnsemblMetazoa" id="AALB002543-PA"/>
    </source>
</evidence>
<dbReference type="InterPro" id="IPR018939">
    <property type="entry name" value="Autophagy-rel_prot_27"/>
</dbReference>
<accession>A0A182F7S7</accession>
<dbReference type="Proteomes" id="UP000069272">
    <property type="component" value="Chromosome 2R"/>
</dbReference>
<dbReference type="VEuPathDB" id="VectorBase:AALB002543"/>
<dbReference type="Gene3D" id="2.70.130.10">
    <property type="entry name" value="Mannose-6-phosphate receptor binding domain"/>
    <property type="match status" value="1"/>
</dbReference>
<keyword evidence="5" id="KW-1133">Transmembrane helix</keyword>
<proteinExistence type="predicted"/>
<keyword evidence="8" id="KW-1185">Reference proteome</keyword>
<keyword evidence="2" id="KW-0812">Transmembrane</keyword>
<evidence type="ECO:0008006" key="9">
    <source>
        <dbReference type="Google" id="ProtNLM"/>
    </source>
</evidence>
<dbReference type="EnsemblMetazoa" id="AALB002543-RA">
    <property type="protein sequence ID" value="AALB002543-PA"/>
    <property type="gene ID" value="AALB002543"/>
</dbReference>
<evidence type="ECO:0000256" key="3">
    <source>
        <dbReference type="ARBA" id="ARBA00022729"/>
    </source>
</evidence>
<protein>
    <recommendedName>
        <fullName evidence="9">Autophagy-related protein 27</fullName>
    </recommendedName>
</protein>
<evidence type="ECO:0000256" key="1">
    <source>
        <dbReference type="ARBA" id="ARBA00004472"/>
    </source>
</evidence>
<reference evidence="7" key="2">
    <citation type="submission" date="2022-08" db="UniProtKB">
        <authorList>
            <consortium name="EnsemblMetazoa"/>
        </authorList>
    </citation>
    <scope>IDENTIFICATION</scope>
    <source>
        <strain evidence="7">STECLA/ALBI9_A</strain>
    </source>
</reference>
<dbReference type="KEGG" id="aali:118468840"/>
<evidence type="ECO:0000256" key="5">
    <source>
        <dbReference type="ARBA" id="ARBA00022989"/>
    </source>
</evidence>
<keyword evidence="3" id="KW-0732">Signal</keyword>
<dbReference type="GO" id="GO:0034045">
    <property type="term" value="C:phagophore assembly site membrane"/>
    <property type="evidence" value="ECO:0007669"/>
    <property type="project" value="UniProtKB-SubCell"/>
</dbReference>
<dbReference type="GO" id="GO:0015031">
    <property type="term" value="P:protein transport"/>
    <property type="evidence" value="ECO:0007669"/>
    <property type="project" value="UniProtKB-KW"/>
</dbReference>
<evidence type="ECO:0000256" key="6">
    <source>
        <dbReference type="ARBA" id="ARBA00023136"/>
    </source>
</evidence>
<organism evidence="7 8">
    <name type="scientific">Anopheles albimanus</name>
    <name type="common">New world malaria mosquito</name>
    <dbReference type="NCBI Taxonomy" id="7167"/>
    <lineage>
        <taxon>Eukaryota</taxon>
        <taxon>Metazoa</taxon>
        <taxon>Ecdysozoa</taxon>
        <taxon>Arthropoda</taxon>
        <taxon>Hexapoda</taxon>
        <taxon>Insecta</taxon>
        <taxon>Pterygota</taxon>
        <taxon>Neoptera</taxon>
        <taxon>Endopterygota</taxon>
        <taxon>Diptera</taxon>
        <taxon>Nematocera</taxon>
        <taxon>Culicoidea</taxon>
        <taxon>Culicidae</taxon>
        <taxon>Anophelinae</taxon>
        <taxon>Anopheles</taxon>
    </lineage>
</organism>
<dbReference type="PANTHER" id="PTHR15071">
    <property type="entry name" value="MANNOSE-6-PHOSPHATE RECEPTOR FAMILY MEMBER"/>
    <property type="match status" value="1"/>
</dbReference>
<keyword evidence="4" id="KW-0653">Protein transport</keyword>
<dbReference type="GO" id="GO:0000139">
    <property type="term" value="C:Golgi membrane"/>
    <property type="evidence" value="ECO:0007669"/>
    <property type="project" value="UniProtKB-SubCell"/>
</dbReference>
<dbReference type="RefSeq" id="XP_035795974.1">
    <property type="nucleotide sequence ID" value="XM_035940081.1"/>
</dbReference>
<dbReference type="OrthoDB" id="29460at2759"/>
<keyword evidence="4" id="KW-0813">Transport</keyword>
<dbReference type="GO" id="GO:0005802">
    <property type="term" value="C:trans-Golgi network"/>
    <property type="evidence" value="ECO:0007669"/>
    <property type="project" value="TreeGrafter"/>
</dbReference>
<evidence type="ECO:0000256" key="4">
    <source>
        <dbReference type="ARBA" id="ARBA00022927"/>
    </source>
</evidence>
<dbReference type="AlphaFoldDB" id="A0A182F7S7"/>
<evidence type="ECO:0000256" key="2">
    <source>
        <dbReference type="ARBA" id="ARBA00022692"/>
    </source>
</evidence>
<keyword evidence="6" id="KW-0472">Membrane</keyword>
<comment type="subcellular location">
    <subcellularLocation>
        <location evidence="1">Preautophagosomal structure membrane</location>
        <topology evidence="1">Single-pass type I membrane protein</topology>
    </subcellularLocation>
</comment>
<sequence length="254" mass="28820">MCRFLAIIWFCGLLQFSLADETCRKVGDCSCEFYDGQGIDLSPVIPETSQALETTSPNGDKFYFSPCKTIFYVPSDNQTDELGRCNKGYTLCMYVNASKNYSRLGELDRTEFISKENDGLYLTYRNEKNLTQVKLVCARDKSSFLYLDPTSYNNTQNHTLILFSPWACPKVIEDFSKPSTGTVLLIMFFISLLSYFLVGVTVNALYLGARGVEMIPNLDFWRSLPGLVRDGARFLQNGCRVERRDPSPDTYDAI</sequence>
<dbReference type="PANTHER" id="PTHR15071:SF0">
    <property type="entry name" value="MANNOSE 6-PHOSPHATE RECEPTOR-LIKE PROTEIN 1"/>
    <property type="match status" value="1"/>
</dbReference>
<dbReference type="InterPro" id="IPR009011">
    <property type="entry name" value="Man6P_isomerase_rcpt-bd_dom_sf"/>
</dbReference>
<dbReference type="SUPFAM" id="SSF50911">
    <property type="entry name" value="Mannose 6-phosphate receptor domain"/>
    <property type="match status" value="1"/>
</dbReference>
<evidence type="ECO:0000313" key="8">
    <source>
        <dbReference type="Proteomes" id="UP000069272"/>
    </source>
</evidence>
<dbReference type="GeneID" id="118468840"/>
<name>A0A182F7S7_ANOAL</name>
<dbReference type="Pfam" id="PF09451">
    <property type="entry name" value="ATG27"/>
    <property type="match status" value="1"/>
</dbReference>
<reference evidence="7 8" key="1">
    <citation type="journal article" date="2017" name="G3 (Bethesda)">
        <title>The Physical Genome Mapping of Anopheles albimanus Corrected Scaffold Misassemblies and Identified Interarm Rearrangements in Genus Anopheles.</title>
        <authorList>
            <person name="Artemov G.N."/>
            <person name="Peery A.N."/>
            <person name="Jiang X."/>
            <person name="Tu Z."/>
            <person name="Stegniy V.N."/>
            <person name="Sharakhova M.V."/>
            <person name="Sharakhov I.V."/>
        </authorList>
    </citation>
    <scope>NUCLEOTIDE SEQUENCE [LARGE SCALE GENOMIC DNA]</scope>
    <source>
        <strain evidence="7 8">ALBI9_A</strain>
    </source>
</reference>